<name>A0A177T9C4_9BASI</name>
<organism evidence="2 3">
    <name type="scientific">Tilletia indica</name>
    <dbReference type="NCBI Taxonomy" id="43049"/>
    <lineage>
        <taxon>Eukaryota</taxon>
        <taxon>Fungi</taxon>
        <taxon>Dikarya</taxon>
        <taxon>Basidiomycota</taxon>
        <taxon>Ustilaginomycotina</taxon>
        <taxon>Exobasidiomycetes</taxon>
        <taxon>Tilletiales</taxon>
        <taxon>Tilletiaceae</taxon>
        <taxon>Tilletia</taxon>
    </lineage>
</organism>
<reference evidence="2" key="1">
    <citation type="submission" date="2016-04" db="EMBL/GenBank/DDBJ databases">
        <authorList>
            <person name="Nguyen H.D."/>
            <person name="Samba Siva P."/>
            <person name="Cullis J."/>
            <person name="Levesque C.A."/>
            <person name="Hambleton S."/>
        </authorList>
    </citation>
    <scope>NUCLEOTIDE SEQUENCE</scope>
    <source>
        <strain evidence="2">DAOMC 236416</strain>
    </source>
</reference>
<evidence type="ECO:0000313" key="2">
    <source>
        <dbReference type="EMBL" id="KAE8240382.1"/>
    </source>
</evidence>
<comment type="caution">
    <text evidence="2">The sequence shown here is derived from an EMBL/GenBank/DDBJ whole genome shotgun (WGS) entry which is preliminary data.</text>
</comment>
<feature type="region of interest" description="Disordered" evidence="1">
    <location>
        <begin position="39"/>
        <end position="87"/>
    </location>
</feature>
<sequence>MSTSSNNAGESVGNAIKGIFNSVNGVSESIRGNLNSAADGAGDAVAGRTNVGTDAPSTLSKEDNASVAQKGSEQFKEGVAQLKGSSA</sequence>
<accession>A0A177T9C4</accession>
<keyword evidence="3" id="KW-1185">Reference proteome</keyword>
<dbReference type="Proteomes" id="UP000077521">
    <property type="component" value="Unassembled WGS sequence"/>
</dbReference>
<dbReference type="AlphaFoldDB" id="A0A177T9C4"/>
<proteinExistence type="predicted"/>
<evidence type="ECO:0000256" key="1">
    <source>
        <dbReference type="SAM" id="MobiDB-lite"/>
    </source>
</evidence>
<protein>
    <submittedName>
        <fullName evidence="2">Uncharacterized protein</fullName>
    </submittedName>
</protein>
<reference evidence="2" key="2">
    <citation type="journal article" date="2019" name="IMA Fungus">
        <title>Genome sequencing and comparison of five Tilletia species to identify candidate genes for the detection of regulated species infecting wheat.</title>
        <authorList>
            <person name="Nguyen H.D.T."/>
            <person name="Sultana T."/>
            <person name="Kesanakurti P."/>
            <person name="Hambleton S."/>
        </authorList>
    </citation>
    <scope>NUCLEOTIDE SEQUENCE</scope>
    <source>
        <strain evidence="2">DAOMC 236416</strain>
    </source>
</reference>
<evidence type="ECO:0000313" key="3">
    <source>
        <dbReference type="Proteomes" id="UP000077521"/>
    </source>
</evidence>
<gene>
    <name evidence="2" type="ORF">A4X13_0g7832</name>
</gene>
<feature type="compositionally biased region" description="Polar residues" evidence="1">
    <location>
        <begin position="50"/>
        <end position="59"/>
    </location>
</feature>
<dbReference type="EMBL" id="LWDF02001099">
    <property type="protein sequence ID" value="KAE8240382.1"/>
    <property type="molecule type" value="Genomic_DNA"/>
</dbReference>